<keyword evidence="1" id="KW-0547">Nucleotide-binding</keyword>
<keyword evidence="4" id="KW-0418">Kinase</keyword>
<feature type="compositionally biased region" description="Basic and acidic residues" evidence="2">
    <location>
        <begin position="12"/>
        <end position="25"/>
    </location>
</feature>
<evidence type="ECO:0000256" key="2">
    <source>
        <dbReference type="SAM" id="MobiDB-lite"/>
    </source>
</evidence>
<evidence type="ECO:0000313" key="5">
    <source>
        <dbReference type="Proteomes" id="UP000054886"/>
    </source>
</evidence>
<keyword evidence="4" id="KW-0808">Transferase</keyword>
<feature type="region of interest" description="Disordered" evidence="2">
    <location>
        <begin position="1"/>
        <end position="39"/>
    </location>
</feature>
<feature type="compositionally biased region" description="Polar residues" evidence="2">
    <location>
        <begin position="822"/>
        <end position="839"/>
    </location>
</feature>
<dbReference type="SMART" id="SM00220">
    <property type="entry name" value="S_TKc"/>
    <property type="match status" value="1"/>
</dbReference>
<feature type="compositionally biased region" description="Basic and acidic residues" evidence="2">
    <location>
        <begin position="760"/>
        <end position="777"/>
    </location>
</feature>
<reference evidence="4 5" key="1">
    <citation type="submission" date="2015-10" db="EMBL/GenBank/DDBJ databases">
        <title>Draft genomes sequences of Candida glabrata isolates 1A, 1B, 2A, 2B, 3A and 3B.</title>
        <authorList>
            <person name="Haavelsrud O.E."/>
            <person name="Gaustad P."/>
        </authorList>
    </citation>
    <scope>NUCLEOTIDE SEQUENCE [LARGE SCALE GENOMIC DNA]</scope>
    <source>
        <strain evidence="4">910700640</strain>
    </source>
</reference>
<evidence type="ECO:0000313" key="4">
    <source>
        <dbReference type="EMBL" id="KTB02187.1"/>
    </source>
</evidence>
<dbReference type="InterPro" id="IPR008271">
    <property type="entry name" value="Ser/Thr_kinase_AS"/>
</dbReference>
<dbReference type="InterPro" id="IPR000719">
    <property type="entry name" value="Prot_kinase_dom"/>
</dbReference>
<dbReference type="GO" id="GO:0000147">
    <property type="term" value="P:actin cortical patch assembly"/>
    <property type="evidence" value="ECO:0007669"/>
    <property type="project" value="TreeGrafter"/>
</dbReference>
<dbReference type="VEuPathDB" id="FungiDB:GVI51_K11825"/>
<feature type="compositionally biased region" description="Polar residues" evidence="2">
    <location>
        <begin position="693"/>
        <end position="702"/>
    </location>
</feature>
<dbReference type="InterPro" id="IPR011009">
    <property type="entry name" value="Kinase-like_dom_sf"/>
</dbReference>
<evidence type="ECO:0000259" key="3">
    <source>
        <dbReference type="PROSITE" id="PS50011"/>
    </source>
</evidence>
<gene>
    <name evidence="4" type="ORF">AO440_003755</name>
</gene>
<dbReference type="Gene3D" id="1.10.510.10">
    <property type="entry name" value="Transferase(Phosphotransferase) domain 1"/>
    <property type="match status" value="1"/>
</dbReference>
<organism evidence="4 5">
    <name type="scientific">Candida glabrata</name>
    <name type="common">Yeast</name>
    <name type="synonym">Torulopsis glabrata</name>
    <dbReference type="NCBI Taxonomy" id="5478"/>
    <lineage>
        <taxon>Eukaryota</taxon>
        <taxon>Fungi</taxon>
        <taxon>Dikarya</taxon>
        <taxon>Ascomycota</taxon>
        <taxon>Saccharomycotina</taxon>
        <taxon>Saccharomycetes</taxon>
        <taxon>Saccharomycetales</taxon>
        <taxon>Saccharomycetaceae</taxon>
        <taxon>Nakaseomyces</taxon>
    </lineage>
</organism>
<comment type="caution">
    <text evidence="4">The sequence shown here is derived from an EMBL/GenBank/DDBJ whole genome shotgun (WGS) entry which is preliminary data.</text>
</comment>
<dbReference type="VEuPathDB" id="FungiDB:CAGL0K11990g"/>
<dbReference type="GO" id="GO:0005737">
    <property type="term" value="C:cytoplasm"/>
    <property type="evidence" value="ECO:0007669"/>
    <property type="project" value="TreeGrafter"/>
</dbReference>
<feature type="compositionally biased region" description="Polar residues" evidence="2">
    <location>
        <begin position="930"/>
        <end position="946"/>
    </location>
</feature>
<feature type="region of interest" description="Disordered" evidence="2">
    <location>
        <begin position="822"/>
        <end position="841"/>
    </location>
</feature>
<dbReference type="PANTHER" id="PTHR22967">
    <property type="entry name" value="SERINE/THREONINE PROTEIN KINASE"/>
    <property type="match status" value="1"/>
</dbReference>
<dbReference type="PANTHER" id="PTHR22967:SF65">
    <property type="entry name" value="SERINE_THREONINE-PROTEIN KINASE AKL1"/>
    <property type="match status" value="1"/>
</dbReference>
<feature type="compositionally biased region" description="Polar residues" evidence="2">
    <location>
        <begin position="518"/>
        <end position="532"/>
    </location>
</feature>
<dbReference type="GO" id="GO:0005524">
    <property type="term" value="F:ATP binding"/>
    <property type="evidence" value="ECO:0007669"/>
    <property type="project" value="InterPro"/>
</dbReference>
<feature type="compositionally biased region" description="Basic and acidic residues" evidence="2">
    <location>
        <begin position="952"/>
        <end position="969"/>
    </location>
</feature>
<feature type="region of interest" description="Disordered" evidence="2">
    <location>
        <begin position="678"/>
        <end position="791"/>
    </location>
</feature>
<dbReference type="SUPFAM" id="SSF56112">
    <property type="entry name" value="Protein kinase-like (PK-like)"/>
    <property type="match status" value="1"/>
</dbReference>
<dbReference type="PROSITE" id="PS50011">
    <property type="entry name" value="PROTEIN_KINASE_DOM"/>
    <property type="match status" value="1"/>
</dbReference>
<evidence type="ECO:0000256" key="1">
    <source>
        <dbReference type="ARBA" id="ARBA00022741"/>
    </source>
</evidence>
<dbReference type="Pfam" id="PF00069">
    <property type="entry name" value="Pkinase"/>
    <property type="match status" value="1"/>
</dbReference>
<feature type="region of interest" description="Disordered" evidence="2">
    <location>
        <begin position="910"/>
        <end position="991"/>
    </location>
</feature>
<feature type="region of interest" description="Disordered" evidence="2">
    <location>
        <begin position="518"/>
        <end position="583"/>
    </location>
</feature>
<dbReference type="VEuPathDB" id="FungiDB:GWK60_K11759"/>
<protein>
    <submittedName>
        <fullName evidence="4">Serine/threonine-protein kinase AKL1</fullName>
    </submittedName>
</protein>
<dbReference type="GO" id="GO:0004674">
    <property type="term" value="F:protein serine/threonine kinase activity"/>
    <property type="evidence" value="ECO:0007669"/>
    <property type="project" value="TreeGrafter"/>
</dbReference>
<dbReference type="Proteomes" id="UP000054886">
    <property type="component" value="Unassembled WGS sequence"/>
</dbReference>
<proteinExistence type="predicted"/>
<dbReference type="GO" id="GO:0007015">
    <property type="term" value="P:actin filament organization"/>
    <property type="evidence" value="ECO:0007669"/>
    <property type="project" value="TreeGrafter"/>
</dbReference>
<dbReference type="PROSITE" id="PS00108">
    <property type="entry name" value="PROTEIN_KINASE_ST"/>
    <property type="match status" value="1"/>
</dbReference>
<name>A0A0W0CRI9_CANGB</name>
<feature type="domain" description="Protein kinase" evidence="3">
    <location>
        <begin position="109"/>
        <end position="403"/>
    </location>
</feature>
<dbReference type="EMBL" id="LLZZ01000126">
    <property type="protein sequence ID" value="KTB02187.1"/>
    <property type="molecule type" value="Genomic_DNA"/>
</dbReference>
<feature type="compositionally biased region" description="Polar residues" evidence="2">
    <location>
        <begin position="779"/>
        <end position="791"/>
    </location>
</feature>
<dbReference type="VEuPathDB" id="FungiDB:B1J91_K11990g"/>
<feature type="compositionally biased region" description="Polar residues" evidence="2">
    <location>
        <begin position="736"/>
        <end position="756"/>
    </location>
</feature>
<sequence>MSDLSKTPSLDVRGENSKESQELRGKSSANLNAPGTPVQTVVPPVVPPVAQPVAQPVVAPSAMKDIKSQTPVQVPQTQVKPQSIPPVAQPQIEEKFPAGKVVTVGSHRVEVVSYLAEGGFAQIYVVKFVEYINEFERKNDESMNQPLKPGSPACLKRVLVQDEVGLNKMRSEVEVMKKLQGAPNIVQYFDSNASRLRDYSGNITQGFEVLLLMELCPNKSLLDYMNQRLATKLTEQEIFKIMYDITLAVAQMHYLPVPLIHRDIKIENVLVDANNNFKLCDFGSTSTCFPAFTSFQDIAMLSQDLYMHTTPQYRSPEMIDLFKYIPINEKSDIWALGVFLYKLLFFTTPFERTGQFAMLHSKFEFPPNSYSSKLINLIIVMLAENPSLRPNIYQVLYYLSEVTNREVPPTVLSDKYGQGPYNFEKYTRFQKESQQVQLQLSTLQAKINDPNSTMQPADWELYDRMYMSAFTIVPQLPVSDRKIVAQNQFIQPGQQQQSQIPQISNRPIQSNIPQIQQMPQLQVPPSQASNEFGTDDENFKTSRSKSNQLGYQKENNDPKSGAIPNFDGDPFNSTLPRKDSNAEYRRSQLIVQGNIGPSRSMGSVSPVQSPVNYNQNHPNFQALNLERGMEKPVNYHKGNPFEQDMPGNNGKFVQKGQPIQINQQPLYVGASSQMGQNMNKNQEKRSSDLEGKYNNTSSSNFDPSLLRENVPNKSSMSHLLDKNGNQVELPPRPKRSSMQSQTMPSDNVPTNATSNHTRTRSVDAHKVSFEGSSDRGFSKGNTNNKVQDKSAQNILEEEGFFENEYGNRDYRKEVFTGPALRTINSSPQSARSDNSSHPSNAEFAQLGKKTLQGNFEKPNKKTLDIDYQEVDFSPALSDNTTRQGYFEGQSPGFSDQLSYDLNDALEFDRRGKDSRHMTPGAFDTGGLQKLKSSSLNRSQGSISSGANEWPESSDRLHNARKSLDLDRARQLHNYQSDKKKRSLFNMFKEKK</sequence>
<accession>A0A0W0CRI9</accession>
<feature type="compositionally biased region" description="Basic and acidic residues" evidence="2">
    <location>
        <begin position="681"/>
        <end position="691"/>
    </location>
</feature>
<dbReference type="AlphaFoldDB" id="A0A0W0CRI9"/>